<keyword evidence="4" id="KW-1185">Reference proteome</keyword>
<comment type="caution">
    <text evidence="3">The sequence shown here is derived from an EMBL/GenBank/DDBJ whole genome shotgun (WGS) entry which is preliminary data.</text>
</comment>
<protein>
    <submittedName>
        <fullName evidence="3">DUF5103 domain-containing protein</fullName>
    </submittedName>
</protein>
<name>A0ABS1KX80_9BACT</name>
<dbReference type="Proteomes" id="UP000613030">
    <property type="component" value="Unassembled WGS sequence"/>
</dbReference>
<keyword evidence="1" id="KW-0732">Signal</keyword>
<dbReference type="Pfam" id="PF17116">
    <property type="entry name" value="T9SS_plug_1st"/>
    <property type="match status" value="1"/>
</dbReference>
<feature type="signal peptide" evidence="1">
    <location>
        <begin position="1"/>
        <end position="20"/>
    </location>
</feature>
<dbReference type="PROSITE" id="PS51257">
    <property type="entry name" value="PROKAR_LIPOPROTEIN"/>
    <property type="match status" value="1"/>
</dbReference>
<accession>A0ABS1KX80</accession>
<sequence>MKYGYLFLMCLGLASCTPIAQSSVNSDSNPKVLRMMDFAYEPQIKTIILTPDGAPDQPAATALGQWNLMLQFDDLRAERDTYYARLIHCNHDWTKSDLQDLDFMTQYNEFPLNNSEFSVDTHLPYVHYWLNLPGVKLPGNYVLMVYRGSDKEDIVLTKRFLVYDSQVSFTSNGNLIGAGSIANMNQQLNFTVNYQNINILNPLVDVHVAIRQNQRWDNMATDVKPSFVRDIEKELEYRFFDEAKMFRGGNEFRFFDLRSLNYPGRNVALVDKKQKPFEAYIARDKTRADEAYSQYNDLNGAFAISNQDYKELAFTNYVNVNFTLSSPPVKGDVYVAGGFNYWNLNSENKMQYDSAKSIYTARVLLKQGWYDYQYLVKSATLPPYYFEGTHFETENYYEILVYYKPFQPRADLLIGYLRLDKNAR</sequence>
<feature type="domain" description="Type 9 secretion system plug protein N-terminal" evidence="2">
    <location>
        <begin position="44"/>
        <end position="163"/>
    </location>
</feature>
<dbReference type="InterPro" id="IPR031345">
    <property type="entry name" value="T9SS_Plug_N"/>
</dbReference>
<dbReference type="SUPFAM" id="SSF81296">
    <property type="entry name" value="E set domains"/>
    <property type="match status" value="1"/>
</dbReference>
<feature type="chain" id="PRO_5045049878" evidence="1">
    <location>
        <begin position="21"/>
        <end position="424"/>
    </location>
</feature>
<evidence type="ECO:0000313" key="4">
    <source>
        <dbReference type="Proteomes" id="UP000613030"/>
    </source>
</evidence>
<dbReference type="EMBL" id="JAERRB010000008">
    <property type="protein sequence ID" value="MBL0743817.1"/>
    <property type="molecule type" value="Genomic_DNA"/>
</dbReference>
<evidence type="ECO:0000313" key="3">
    <source>
        <dbReference type="EMBL" id="MBL0743817.1"/>
    </source>
</evidence>
<evidence type="ECO:0000259" key="2">
    <source>
        <dbReference type="Pfam" id="PF17116"/>
    </source>
</evidence>
<dbReference type="Gene3D" id="2.60.40.10">
    <property type="entry name" value="Immunoglobulins"/>
    <property type="match status" value="1"/>
</dbReference>
<reference evidence="3 4" key="1">
    <citation type="submission" date="2021-01" db="EMBL/GenBank/DDBJ databases">
        <title>Chryseolinea sp. Jin1 Genome sequencing and assembly.</title>
        <authorList>
            <person name="Kim I."/>
        </authorList>
    </citation>
    <scope>NUCLEOTIDE SEQUENCE [LARGE SCALE GENOMIC DNA]</scope>
    <source>
        <strain evidence="3 4">Jin1</strain>
    </source>
</reference>
<evidence type="ECO:0000256" key="1">
    <source>
        <dbReference type="SAM" id="SignalP"/>
    </source>
</evidence>
<dbReference type="InterPro" id="IPR013783">
    <property type="entry name" value="Ig-like_fold"/>
</dbReference>
<organism evidence="3 4">
    <name type="scientific">Chryseolinea lacunae</name>
    <dbReference type="NCBI Taxonomy" id="2801331"/>
    <lineage>
        <taxon>Bacteria</taxon>
        <taxon>Pseudomonadati</taxon>
        <taxon>Bacteroidota</taxon>
        <taxon>Cytophagia</taxon>
        <taxon>Cytophagales</taxon>
        <taxon>Fulvivirgaceae</taxon>
        <taxon>Chryseolinea</taxon>
    </lineage>
</organism>
<dbReference type="InterPro" id="IPR014756">
    <property type="entry name" value="Ig_E-set"/>
</dbReference>
<dbReference type="RefSeq" id="WP_202013312.1">
    <property type="nucleotide sequence ID" value="NZ_JAERRB010000008.1"/>
</dbReference>
<proteinExistence type="predicted"/>
<gene>
    <name evidence="3" type="ORF">JI741_21480</name>
</gene>